<accession>A0A1U7JEH4</accession>
<gene>
    <name evidence="7" type="primary">betI</name>
    <name evidence="10" type="ORF">A3843_15630</name>
</gene>
<dbReference type="RefSeq" id="WP_028482932.1">
    <property type="nucleotide sequence ID" value="NZ_LVVZ01000022.1"/>
</dbReference>
<dbReference type="Gene3D" id="1.10.357.10">
    <property type="entry name" value="Tetracycline Repressor, domain 2"/>
    <property type="match status" value="1"/>
</dbReference>
<dbReference type="SUPFAM" id="SSF46689">
    <property type="entry name" value="Homeodomain-like"/>
    <property type="match status" value="1"/>
</dbReference>
<comment type="function">
    <text evidence="7">Repressor involved in choline regulation of the bet genes.</text>
</comment>
<evidence type="ECO:0000256" key="3">
    <source>
        <dbReference type="ARBA" id="ARBA00023015"/>
    </source>
</evidence>
<comment type="caution">
    <text evidence="10">The sequence shown here is derived from an EMBL/GenBank/DDBJ whole genome shotgun (WGS) entry which is preliminary data.</text>
</comment>
<evidence type="ECO:0000313" key="11">
    <source>
        <dbReference type="Proteomes" id="UP000185783"/>
    </source>
</evidence>
<dbReference type="InterPro" id="IPR039538">
    <property type="entry name" value="BetI_C"/>
</dbReference>
<dbReference type="STRING" id="197461.A3843_15630"/>
<dbReference type="GO" id="GO:0003700">
    <property type="term" value="F:DNA-binding transcription factor activity"/>
    <property type="evidence" value="ECO:0007669"/>
    <property type="project" value="UniProtKB-UniRule"/>
</dbReference>
<dbReference type="PANTHER" id="PTHR30055">
    <property type="entry name" value="HTH-TYPE TRANSCRIPTIONAL REGULATOR RUTR"/>
    <property type="match status" value="1"/>
</dbReference>
<dbReference type="GO" id="GO:0045892">
    <property type="term" value="P:negative regulation of DNA-templated transcription"/>
    <property type="evidence" value="ECO:0007669"/>
    <property type="project" value="UniProtKB-UniRule"/>
</dbReference>
<evidence type="ECO:0000256" key="4">
    <source>
        <dbReference type="ARBA" id="ARBA00023125"/>
    </source>
</evidence>
<evidence type="ECO:0000256" key="2">
    <source>
        <dbReference type="ARBA" id="ARBA00022491"/>
    </source>
</evidence>
<dbReference type="HAMAP" id="MF_00768">
    <property type="entry name" value="HTH_type_BetI"/>
    <property type="match status" value="1"/>
</dbReference>
<keyword evidence="5 7" id="KW-0804">Transcription</keyword>
<dbReference type="InterPro" id="IPR036271">
    <property type="entry name" value="Tet_transcr_reg_TetR-rel_C_sf"/>
</dbReference>
<feature type="DNA-binding region" description="H-T-H motif" evidence="7 8">
    <location>
        <begin position="31"/>
        <end position="50"/>
    </location>
</feature>
<evidence type="ECO:0000256" key="5">
    <source>
        <dbReference type="ARBA" id="ARBA00023163"/>
    </source>
</evidence>
<protein>
    <recommendedName>
        <fullName evidence="7">HTH-type transcriptional regulator BetI</fullName>
    </recommendedName>
</protein>
<dbReference type="NCBIfam" id="NF001978">
    <property type="entry name" value="PRK00767.1"/>
    <property type="match status" value="1"/>
</dbReference>
<comment type="function">
    <text evidence="6">Repressor involved in the biosynthesis of the osmoprotectant glycine betaine. It represses transcription of the choline transporter BetT and the genes of BetAB involved in the synthesis of glycine betaine.</text>
</comment>
<name>A0A1U7JEH4_9HYPH</name>
<evidence type="ECO:0000259" key="9">
    <source>
        <dbReference type="PROSITE" id="PS50977"/>
    </source>
</evidence>
<dbReference type="InterPro" id="IPR017757">
    <property type="entry name" value="Tscrpt_rep_BetI"/>
</dbReference>
<dbReference type="Proteomes" id="UP000185783">
    <property type="component" value="Unassembled WGS sequence"/>
</dbReference>
<dbReference type="GO" id="GO:0019285">
    <property type="term" value="P:glycine betaine biosynthetic process from choline"/>
    <property type="evidence" value="ECO:0007669"/>
    <property type="project" value="UniProtKB-UniRule"/>
</dbReference>
<dbReference type="InterPro" id="IPR050109">
    <property type="entry name" value="HTH-type_TetR-like_transc_reg"/>
</dbReference>
<evidence type="ECO:0000256" key="7">
    <source>
        <dbReference type="HAMAP-Rule" id="MF_00768"/>
    </source>
</evidence>
<keyword evidence="3 7" id="KW-0805">Transcription regulation</keyword>
<proteinExistence type="inferred from homology"/>
<dbReference type="PROSITE" id="PS50977">
    <property type="entry name" value="HTH_TETR_2"/>
    <property type="match status" value="1"/>
</dbReference>
<sequence>MKRAQTIEERKSSIIDATIFVIHDRGYSEATMAQIAKRAGVSTGLPHHYFGSKALLLNATMVKLLKDLSVQTRAQMKGLSHPEERVKAIVAASFSQEQFRPEVISAWLAFYVQARTEQATRRLLRIYHSRLISNLVHEFSGLAPRPEAIRSARSTAALIDGLWLQMALAGDNPSPSQAMEIALHHVDLTVKAEKALV</sequence>
<keyword evidence="11" id="KW-1185">Reference proteome</keyword>
<evidence type="ECO:0000313" key="10">
    <source>
        <dbReference type="EMBL" id="OKL43143.1"/>
    </source>
</evidence>
<dbReference type="NCBIfam" id="TIGR03384">
    <property type="entry name" value="betaine_BetI"/>
    <property type="match status" value="1"/>
</dbReference>
<comment type="pathway">
    <text evidence="1 7">Amine and polyamine biosynthesis; betaine biosynthesis via choline pathway [regulation].</text>
</comment>
<dbReference type="OrthoDB" id="7618612at2"/>
<dbReference type="EMBL" id="LVVZ01000022">
    <property type="protein sequence ID" value="OKL43143.1"/>
    <property type="molecule type" value="Genomic_DNA"/>
</dbReference>
<evidence type="ECO:0000256" key="8">
    <source>
        <dbReference type="PROSITE-ProRule" id="PRU00335"/>
    </source>
</evidence>
<dbReference type="InterPro" id="IPR009057">
    <property type="entry name" value="Homeodomain-like_sf"/>
</dbReference>
<dbReference type="Pfam" id="PF13977">
    <property type="entry name" value="TetR_C_6"/>
    <property type="match status" value="1"/>
</dbReference>
<reference evidence="10 11" key="1">
    <citation type="submission" date="2016-03" db="EMBL/GenBank/DDBJ databases">
        <title>Genome sequence of Nesiotobacter sp. nov., a moderately halophilic alphaproteobacterium isolated from the Yellow Sea, China.</title>
        <authorList>
            <person name="Zhang G."/>
            <person name="Zhang R."/>
        </authorList>
    </citation>
    <scope>NUCLEOTIDE SEQUENCE [LARGE SCALE GENOMIC DNA]</scope>
    <source>
        <strain evidence="10 11">WB1-6</strain>
    </source>
</reference>
<dbReference type="UniPathway" id="UPA00529"/>
<evidence type="ECO:0000256" key="1">
    <source>
        <dbReference type="ARBA" id="ARBA00004719"/>
    </source>
</evidence>
<dbReference type="AlphaFoldDB" id="A0A1U7JEH4"/>
<dbReference type="InterPro" id="IPR001647">
    <property type="entry name" value="HTH_TetR"/>
</dbReference>
<dbReference type="Pfam" id="PF00440">
    <property type="entry name" value="TetR_N"/>
    <property type="match status" value="1"/>
</dbReference>
<organism evidence="10 11">
    <name type="scientific">Pseudovibrio exalbescens</name>
    <dbReference type="NCBI Taxonomy" id="197461"/>
    <lineage>
        <taxon>Bacteria</taxon>
        <taxon>Pseudomonadati</taxon>
        <taxon>Pseudomonadota</taxon>
        <taxon>Alphaproteobacteria</taxon>
        <taxon>Hyphomicrobiales</taxon>
        <taxon>Stappiaceae</taxon>
        <taxon>Pseudovibrio</taxon>
    </lineage>
</organism>
<keyword evidence="2 7" id="KW-0678">Repressor</keyword>
<keyword evidence="4 7" id="KW-0238">DNA-binding</keyword>
<dbReference type="PANTHER" id="PTHR30055:SF228">
    <property type="entry name" value="TRANSCRIPTIONAL REGULATOR-RELATED"/>
    <property type="match status" value="1"/>
</dbReference>
<dbReference type="GO" id="GO:0000976">
    <property type="term" value="F:transcription cis-regulatory region binding"/>
    <property type="evidence" value="ECO:0007669"/>
    <property type="project" value="TreeGrafter"/>
</dbReference>
<dbReference type="PRINTS" id="PR00455">
    <property type="entry name" value="HTHTETR"/>
</dbReference>
<evidence type="ECO:0000256" key="6">
    <source>
        <dbReference type="ARBA" id="ARBA00024936"/>
    </source>
</evidence>
<feature type="domain" description="HTH tetR-type" evidence="9">
    <location>
        <begin position="8"/>
        <end position="68"/>
    </location>
</feature>
<dbReference type="SUPFAM" id="SSF48498">
    <property type="entry name" value="Tetracyclin repressor-like, C-terminal domain"/>
    <property type="match status" value="1"/>
</dbReference>